<reference evidence="4" key="1">
    <citation type="submission" date="2022-12" db="EMBL/GenBank/DDBJ databases">
        <title>Jiella pelagia sp. nov., isolated from phosphonate enriched culture of Northwest Pacific surface seawater.</title>
        <authorList>
            <person name="Shin D.Y."/>
            <person name="Hwang C.Y."/>
        </authorList>
    </citation>
    <scope>NUCLEOTIDE SEQUENCE</scope>
    <source>
        <strain evidence="4">HL-NP1</strain>
    </source>
</reference>
<sequence>MSDPLAWSLGRAAQAIRDREISSFELTEAALERAHATQPSLNAFIEIEDETALAAAAAADEALAAGVAMGPLHGVPLAHKDMYDRKGRVTGCGSKIRKDHVAATTATVIARLDAAGQIHLGRLNMSEFAVGPTGFNAHHGRACNPLDPARITGGSSSGSGAAMASGSAFAALGSDTGGSIRIPAACCGIVGIKPTQGRVSRHGAMPLSASQDCIGPLTRTVADAELVLSLIAGADPLDPASIDAPPVERAPTVAALRIGVVRQGFFADGLDPEVAGSIVEATRILERAGASIIEAKLPPMEDVIELANLVAMSEGAAIHLDWLRQRPQEYGEQVRARLVQALGTAAPVYLRALQLRATLLARTLAETFASCDALLVPTMPTLPPISADVEVGASEAMTRVLVGLSKFTRPFSFLGLPALSVPMPATAAGLRPSAQLVAGPWQEGLLFTLGDALEREASGRSD</sequence>
<evidence type="ECO:0000256" key="2">
    <source>
        <dbReference type="ARBA" id="ARBA00021874"/>
    </source>
</evidence>
<dbReference type="Gene3D" id="3.90.1300.10">
    <property type="entry name" value="Amidase signature (AS) domain"/>
    <property type="match status" value="1"/>
</dbReference>
<dbReference type="Proteomes" id="UP001164020">
    <property type="component" value="Chromosome"/>
</dbReference>
<dbReference type="SUPFAM" id="SSF75304">
    <property type="entry name" value="Amidase signature (AS) enzymes"/>
    <property type="match status" value="1"/>
</dbReference>
<evidence type="ECO:0000313" key="4">
    <source>
        <dbReference type="EMBL" id="WAP68294.1"/>
    </source>
</evidence>
<dbReference type="PANTHER" id="PTHR11895">
    <property type="entry name" value="TRANSAMIDASE"/>
    <property type="match status" value="1"/>
</dbReference>
<feature type="domain" description="Amidase" evidence="3">
    <location>
        <begin position="25"/>
        <end position="446"/>
    </location>
</feature>
<dbReference type="RefSeq" id="WP_268880770.1">
    <property type="nucleotide sequence ID" value="NZ_CP114029.1"/>
</dbReference>
<dbReference type="InterPro" id="IPR036928">
    <property type="entry name" value="AS_sf"/>
</dbReference>
<evidence type="ECO:0000256" key="1">
    <source>
        <dbReference type="ARBA" id="ARBA00003871"/>
    </source>
</evidence>
<dbReference type="InterPro" id="IPR020556">
    <property type="entry name" value="Amidase_CS"/>
</dbReference>
<dbReference type="EMBL" id="CP114029">
    <property type="protein sequence ID" value="WAP68294.1"/>
    <property type="molecule type" value="Genomic_DNA"/>
</dbReference>
<dbReference type="PROSITE" id="PS00571">
    <property type="entry name" value="AMIDASES"/>
    <property type="match status" value="1"/>
</dbReference>
<organism evidence="4 5">
    <name type="scientific">Jiella pelagia</name>
    <dbReference type="NCBI Taxonomy" id="2986949"/>
    <lineage>
        <taxon>Bacteria</taxon>
        <taxon>Pseudomonadati</taxon>
        <taxon>Pseudomonadota</taxon>
        <taxon>Alphaproteobacteria</taxon>
        <taxon>Hyphomicrobiales</taxon>
        <taxon>Aurantimonadaceae</taxon>
        <taxon>Jiella</taxon>
    </lineage>
</organism>
<proteinExistence type="predicted"/>
<comment type="function">
    <text evidence="1">Hydrolyzes indole-3-acetamide (IAM) into indole-3-acetic acid (IAA).</text>
</comment>
<evidence type="ECO:0000259" key="3">
    <source>
        <dbReference type="Pfam" id="PF01425"/>
    </source>
</evidence>
<dbReference type="Pfam" id="PF01425">
    <property type="entry name" value="Amidase"/>
    <property type="match status" value="1"/>
</dbReference>
<dbReference type="InterPro" id="IPR023631">
    <property type="entry name" value="Amidase_dom"/>
</dbReference>
<dbReference type="InterPro" id="IPR000120">
    <property type="entry name" value="Amidase"/>
</dbReference>
<dbReference type="PANTHER" id="PTHR11895:SF176">
    <property type="entry name" value="AMIDASE AMID-RELATED"/>
    <property type="match status" value="1"/>
</dbReference>
<name>A0ABY7BWR8_9HYPH</name>
<gene>
    <name evidence="4" type="ORF">OH818_23570</name>
</gene>
<accession>A0ABY7BWR8</accession>
<protein>
    <recommendedName>
        <fullName evidence="2">Indoleacetamide hydrolase</fullName>
    </recommendedName>
</protein>
<evidence type="ECO:0000313" key="5">
    <source>
        <dbReference type="Proteomes" id="UP001164020"/>
    </source>
</evidence>
<keyword evidence="5" id="KW-1185">Reference proteome</keyword>